<dbReference type="OrthoDB" id="1770at2759"/>
<feature type="region of interest" description="Disordered" evidence="2">
    <location>
        <begin position="184"/>
        <end position="220"/>
    </location>
</feature>
<dbReference type="PANTHER" id="PTHR10803:SF3">
    <property type="entry name" value="ATPASE GET3"/>
    <property type="match status" value="1"/>
</dbReference>
<dbReference type="InterPro" id="IPR027417">
    <property type="entry name" value="P-loop_NTPase"/>
</dbReference>
<feature type="compositionally biased region" description="Basic and acidic residues" evidence="2">
    <location>
        <begin position="400"/>
        <end position="434"/>
    </location>
</feature>
<feature type="domain" description="ArsA/GET3 Anion-transporting ATPase-like" evidence="3">
    <location>
        <begin position="12"/>
        <end position="218"/>
    </location>
</feature>
<dbReference type="GO" id="GO:0043529">
    <property type="term" value="C:GET complex"/>
    <property type="evidence" value="ECO:0007669"/>
    <property type="project" value="TreeGrafter"/>
</dbReference>
<evidence type="ECO:0000313" key="5">
    <source>
        <dbReference type="Proteomes" id="UP000324800"/>
    </source>
</evidence>
<organism evidence="4 5">
    <name type="scientific">Streblomastix strix</name>
    <dbReference type="NCBI Taxonomy" id="222440"/>
    <lineage>
        <taxon>Eukaryota</taxon>
        <taxon>Metamonada</taxon>
        <taxon>Preaxostyla</taxon>
        <taxon>Oxymonadida</taxon>
        <taxon>Streblomastigidae</taxon>
        <taxon>Streblomastix</taxon>
    </lineage>
</organism>
<feature type="domain" description="ArsA/GET3 Anion-transporting ATPase-like" evidence="3">
    <location>
        <begin position="224"/>
        <end position="340"/>
    </location>
</feature>
<evidence type="ECO:0000313" key="4">
    <source>
        <dbReference type="EMBL" id="KAA6397187.1"/>
    </source>
</evidence>
<protein>
    <submittedName>
        <fullName evidence="4">Anion-transporting ATPase</fullName>
    </submittedName>
</protein>
<evidence type="ECO:0000256" key="1">
    <source>
        <dbReference type="ARBA" id="ARBA00011040"/>
    </source>
</evidence>
<dbReference type="EMBL" id="SNRW01001239">
    <property type="protein sequence ID" value="KAA6397187.1"/>
    <property type="molecule type" value="Genomic_DNA"/>
</dbReference>
<dbReference type="GO" id="GO:0071816">
    <property type="term" value="P:tail-anchored membrane protein insertion into ER membrane"/>
    <property type="evidence" value="ECO:0007669"/>
    <property type="project" value="TreeGrafter"/>
</dbReference>
<feature type="region of interest" description="Disordered" evidence="2">
    <location>
        <begin position="381"/>
        <end position="467"/>
    </location>
</feature>
<dbReference type="InterPro" id="IPR025723">
    <property type="entry name" value="ArsA/GET3_ATPase-like"/>
</dbReference>
<feature type="compositionally biased region" description="Basic and acidic residues" evidence="2">
    <location>
        <begin position="184"/>
        <end position="216"/>
    </location>
</feature>
<dbReference type="CDD" id="cd02035">
    <property type="entry name" value="ArsA"/>
    <property type="match status" value="1"/>
</dbReference>
<evidence type="ECO:0000256" key="2">
    <source>
        <dbReference type="SAM" id="MobiDB-lite"/>
    </source>
</evidence>
<dbReference type="NCBIfam" id="TIGR00345">
    <property type="entry name" value="GET3_arsA_TRC40"/>
    <property type="match status" value="1"/>
</dbReference>
<name>A0A5J4WPX0_9EUKA</name>
<sequence length="467" mass="52777">MFYRQLLKSTPKWIFVGGKGGVGKTTCSSTLAVLLAQKKLEKGEGEKVLLVSTDPAHSTSDAFGQKFGDKPTPVTGSQNLFVMEVKPQNKNVLSDKQTVISKSLGNVVDNAPGIDEAMSFSLLLNEVDKLAFSTVIFDTAPTGHTLRLLQLPKVMSSFLGSLGPLSGLLSTVFNVLADNDKPIEEEGKQQQGEKEKEKEGQKEEKKGEEDKKDPNKESIFSNVDPFQKIERLKVSNQAVLQKMKDPNHTTFVCVCIPECLSLYENERLIQQIVEQEIDISTIIVNQIVVPPQLYEEGFDDEEEKDKEQEDETGGIILTKIPLLNSEIRGIKALSAFSQLIITPHNLIDSPPDLSSLISKDDDDRYEIEAKEYEIIKNAKQEAKKEEENQEEQQQLEVTEIDVKMDDNEKEEKKIGEEDKQKQKDRDELKEINELEEKDQDEDSKNIEQKNEDKNEQYEQTETNKQKK</sequence>
<comment type="similarity">
    <text evidence="1">Belongs to the arsA ATPase family.</text>
</comment>
<dbReference type="Pfam" id="PF02374">
    <property type="entry name" value="ArsA_ATPase"/>
    <property type="match status" value="2"/>
</dbReference>
<proteinExistence type="inferred from homology"/>
<reference evidence="4 5" key="1">
    <citation type="submission" date="2019-03" db="EMBL/GenBank/DDBJ databases">
        <title>Single cell metagenomics reveals metabolic interactions within the superorganism composed of flagellate Streblomastix strix and complex community of Bacteroidetes bacteria on its surface.</title>
        <authorList>
            <person name="Treitli S.C."/>
            <person name="Kolisko M."/>
            <person name="Husnik F."/>
            <person name="Keeling P."/>
            <person name="Hampl V."/>
        </authorList>
    </citation>
    <scope>NUCLEOTIDE SEQUENCE [LARGE SCALE GENOMIC DNA]</scope>
    <source>
        <strain evidence="4">ST1C</strain>
    </source>
</reference>
<dbReference type="SUPFAM" id="SSF52540">
    <property type="entry name" value="P-loop containing nucleoside triphosphate hydrolases"/>
    <property type="match status" value="1"/>
</dbReference>
<dbReference type="PANTHER" id="PTHR10803">
    <property type="entry name" value="ARSENICAL PUMP-DRIVING ATPASE ARSENITE-TRANSLOCATING ATPASE"/>
    <property type="match status" value="1"/>
</dbReference>
<dbReference type="Proteomes" id="UP000324800">
    <property type="component" value="Unassembled WGS sequence"/>
</dbReference>
<dbReference type="AlphaFoldDB" id="A0A5J4WPX0"/>
<dbReference type="GO" id="GO:0005524">
    <property type="term" value="F:ATP binding"/>
    <property type="evidence" value="ECO:0007669"/>
    <property type="project" value="InterPro"/>
</dbReference>
<comment type="caution">
    <text evidence="4">The sequence shown here is derived from an EMBL/GenBank/DDBJ whole genome shotgun (WGS) entry which is preliminary data.</text>
</comment>
<dbReference type="Gene3D" id="3.40.50.300">
    <property type="entry name" value="P-loop containing nucleotide triphosphate hydrolases"/>
    <property type="match status" value="1"/>
</dbReference>
<feature type="compositionally biased region" description="Basic and acidic residues" evidence="2">
    <location>
        <begin position="442"/>
        <end position="467"/>
    </location>
</feature>
<evidence type="ECO:0000259" key="3">
    <source>
        <dbReference type="Pfam" id="PF02374"/>
    </source>
</evidence>
<dbReference type="InterPro" id="IPR016300">
    <property type="entry name" value="ATPase_ArsA/GET3"/>
</dbReference>
<gene>
    <name evidence="4" type="ORF">EZS28_007288</name>
</gene>
<accession>A0A5J4WPX0</accession>
<dbReference type="GO" id="GO:0016887">
    <property type="term" value="F:ATP hydrolysis activity"/>
    <property type="evidence" value="ECO:0007669"/>
    <property type="project" value="InterPro"/>
</dbReference>